<proteinExistence type="predicted"/>
<keyword evidence="5" id="KW-1185">Reference proteome</keyword>
<organism evidence="4 5">
    <name type="scientific">Tripterygium wilfordii</name>
    <name type="common">Thunder God vine</name>
    <dbReference type="NCBI Taxonomy" id="458696"/>
    <lineage>
        <taxon>Eukaryota</taxon>
        <taxon>Viridiplantae</taxon>
        <taxon>Streptophyta</taxon>
        <taxon>Embryophyta</taxon>
        <taxon>Tracheophyta</taxon>
        <taxon>Spermatophyta</taxon>
        <taxon>Magnoliopsida</taxon>
        <taxon>eudicotyledons</taxon>
        <taxon>Gunneridae</taxon>
        <taxon>Pentapetalae</taxon>
        <taxon>rosids</taxon>
        <taxon>fabids</taxon>
        <taxon>Celastrales</taxon>
        <taxon>Celastraceae</taxon>
        <taxon>Tripterygium</taxon>
    </lineage>
</organism>
<feature type="domain" description="DUF7913" evidence="2">
    <location>
        <begin position="7"/>
        <end position="130"/>
    </location>
</feature>
<dbReference type="InterPro" id="IPR057237">
    <property type="entry name" value="DUF7915"/>
</dbReference>
<protein>
    <submittedName>
        <fullName evidence="4">Uncharacterized protein</fullName>
    </submittedName>
</protein>
<reference evidence="4 5" key="1">
    <citation type="journal article" date="2020" name="Nat. Commun.">
        <title>Genome of Tripterygium wilfordii and identification of cytochrome P450 involved in triptolide biosynthesis.</title>
        <authorList>
            <person name="Tu L."/>
            <person name="Su P."/>
            <person name="Zhang Z."/>
            <person name="Gao L."/>
            <person name="Wang J."/>
            <person name="Hu T."/>
            <person name="Zhou J."/>
            <person name="Zhang Y."/>
            <person name="Zhao Y."/>
            <person name="Liu Y."/>
            <person name="Song Y."/>
            <person name="Tong Y."/>
            <person name="Lu Y."/>
            <person name="Yang J."/>
            <person name="Xu C."/>
            <person name="Jia M."/>
            <person name="Peters R.J."/>
            <person name="Huang L."/>
            <person name="Gao W."/>
        </authorList>
    </citation>
    <scope>NUCLEOTIDE SEQUENCE [LARGE SCALE GENOMIC DNA]</scope>
    <source>
        <strain evidence="5">cv. XIE 37</strain>
        <tissue evidence="4">Leaf</tissue>
    </source>
</reference>
<comment type="caution">
    <text evidence="4">The sequence shown here is derived from an EMBL/GenBank/DDBJ whole genome shotgun (WGS) entry which is preliminary data.</text>
</comment>
<evidence type="ECO:0000313" key="5">
    <source>
        <dbReference type="Proteomes" id="UP000593562"/>
    </source>
</evidence>
<dbReference type="Pfam" id="PF25500">
    <property type="entry name" value="DUF7913"/>
    <property type="match status" value="1"/>
</dbReference>
<dbReference type="InterPro" id="IPR057235">
    <property type="entry name" value="DUF7913"/>
</dbReference>
<accession>A0A7J7D907</accession>
<dbReference type="Proteomes" id="UP000593562">
    <property type="component" value="Unassembled WGS sequence"/>
</dbReference>
<keyword evidence="1" id="KW-0175">Coiled coil</keyword>
<name>A0A7J7D907_TRIWF</name>
<feature type="coiled-coil region" evidence="1">
    <location>
        <begin position="512"/>
        <end position="539"/>
    </location>
</feature>
<sequence>MAMTRYDVCPMEDAVFTLIEYLVQPLLPSTKSSKRDPPPLSQQELVAKQIHAVVILYNYYHRKQHPQPEKMEFLDFPSFSKFVVDMKPSLLAHMKLMQKSNDTELYDLKTELSLTEYMIMNACDISASLDALKDSPNIESWPVSKVTVLLVDSRKENCFLQVGSITKGVWSVIEKDVDTGDTNVERTMEGKQINKNKRSIRRTLRDNTAIDEPCFQQLAFSAVKEEAGIDQSYLTILESHVVYSLSKEKTAARFYIMECNPQGNDSVCSVPVEDAVNSLQGPLFRRDSGAWEVTKVVEYFHLLPYAGILSDWPSREVSSNSSQNQLPGSGTINVCSVNTEKPDEHFDRSKLSNGTVRCVGSKTDGSNFKSPKNAGDNSSCVKVLSDGCNDQYSMGPDLFAYKVEHDYLSNDRCVNIATEVQPNNYRELIVPCTKSDLNASSHDKVMKVDSKVTRRITDGGKLVAYGDKNGTHSSSDQVGDHALVAHESNAKTFEKLQNAIASKEKLLSQTALKVLHQKRDRLSLQLRNIEDEIARCDKDIQTILTGGEDDLALKIDSIIEGCNDACLRSVNQEKCLDDRSHHLKRKRLSEAVLNVQSPCQELDGICYENNWMLPSYHVSASHGGFQANVTLQGADFKCSCASGVLPDPCKARESAASQVLAKMRSMAPVP</sequence>
<evidence type="ECO:0000259" key="3">
    <source>
        <dbReference type="Pfam" id="PF25502"/>
    </source>
</evidence>
<evidence type="ECO:0000256" key="1">
    <source>
        <dbReference type="SAM" id="Coils"/>
    </source>
</evidence>
<evidence type="ECO:0000259" key="2">
    <source>
        <dbReference type="Pfam" id="PF25500"/>
    </source>
</evidence>
<dbReference type="EMBL" id="JAAARO010000009">
    <property type="protein sequence ID" value="KAF5742729.1"/>
    <property type="molecule type" value="Genomic_DNA"/>
</dbReference>
<dbReference type="FunCoup" id="A0A7J7D907">
    <property type="interactions" value="484"/>
</dbReference>
<dbReference type="PANTHER" id="PTHR33913">
    <property type="entry name" value="ALEURONE LAYER MORPHOGENESIS PROTEIN"/>
    <property type="match status" value="1"/>
</dbReference>
<evidence type="ECO:0000313" key="4">
    <source>
        <dbReference type="EMBL" id="KAF5742729.1"/>
    </source>
</evidence>
<dbReference type="AlphaFoldDB" id="A0A7J7D907"/>
<gene>
    <name evidence="4" type="ORF">HS088_TW09G00787</name>
</gene>
<feature type="domain" description="DUF7915" evidence="3">
    <location>
        <begin position="166"/>
        <end position="315"/>
    </location>
</feature>
<dbReference type="InParanoid" id="A0A7J7D907"/>
<dbReference type="Pfam" id="PF25502">
    <property type="entry name" value="DUF7915"/>
    <property type="match status" value="1"/>
</dbReference>
<dbReference type="PANTHER" id="PTHR33913:SF1">
    <property type="entry name" value="DRBM DOMAIN-CONTAINING PROTEIN"/>
    <property type="match status" value="1"/>
</dbReference>